<evidence type="ECO:0000313" key="5">
    <source>
        <dbReference type="Proteomes" id="UP000008363"/>
    </source>
</evidence>
<dbReference type="SUPFAM" id="SSF51161">
    <property type="entry name" value="Trimeric LpxA-like enzymes"/>
    <property type="match status" value="1"/>
</dbReference>
<keyword evidence="2" id="KW-0677">Repeat</keyword>
<dbReference type="AlphaFoldDB" id="K6W5W8"/>
<dbReference type="PROSITE" id="PS00101">
    <property type="entry name" value="HEXAPEP_TRANSFERASES"/>
    <property type="match status" value="1"/>
</dbReference>
<dbReference type="InterPro" id="IPR020019">
    <property type="entry name" value="AcTrfase_PglD-like"/>
</dbReference>
<reference evidence="4 5" key="1">
    <citation type="submission" date="2012-08" db="EMBL/GenBank/DDBJ databases">
        <title>Whole genome shotgun sequence of Gordonia rhizosphera NBRC 16068.</title>
        <authorList>
            <person name="Takarada H."/>
            <person name="Isaki S."/>
            <person name="Hosoyama A."/>
            <person name="Tsuchikane K."/>
            <person name="Katsumata H."/>
            <person name="Baba S."/>
            <person name="Ohji S."/>
            <person name="Yamazaki S."/>
            <person name="Fujita N."/>
        </authorList>
    </citation>
    <scope>NUCLEOTIDE SEQUENCE [LARGE SCALE GENOMIC DNA]</scope>
    <source>
        <strain evidence="4 5">NBRC 16068</strain>
    </source>
</reference>
<name>K6W5W8_9ACTN</name>
<dbReference type="InterPro" id="IPR018357">
    <property type="entry name" value="Hexapep_transf_CS"/>
</dbReference>
<dbReference type="PANTHER" id="PTHR43300:SF7">
    <property type="entry name" value="UDP-N-ACETYLBACILLOSAMINE N-ACETYLTRANSFERASE"/>
    <property type="match status" value="1"/>
</dbReference>
<dbReference type="InterPro" id="IPR001451">
    <property type="entry name" value="Hexapep"/>
</dbReference>
<dbReference type="STRING" id="1108045.GORHZ_050_00130"/>
<dbReference type="eggNOG" id="COG0110">
    <property type="taxonomic scope" value="Bacteria"/>
</dbReference>
<sequence>MTPRPLILVAASGLAREALSAIDAGGDRVVEAILDDDAALHGTSVGGIPVLGPVPRAKGYRDAEFVVCAGKGSSRSSIVSALAAQGVSRDRFASIIDPTVRIPASCTVGVGAILLANTVLTADVTLGDHVVTMPGAVITHNCVLEDFATLCAGVTLGGAVCVGQRAYLGTNSSVRQGVRVGSDSVLGMGAALLTDLPDAECWAGVPAERLR</sequence>
<dbReference type="GO" id="GO:0016740">
    <property type="term" value="F:transferase activity"/>
    <property type="evidence" value="ECO:0007669"/>
    <property type="project" value="UniProtKB-KW"/>
</dbReference>
<dbReference type="EMBL" id="BAHC01000050">
    <property type="protein sequence ID" value="GAB89096.1"/>
    <property type="molecule type" value="Genomic_DNA"/>
</dbReference>
<dbReference type="InterPro" id="IPR011004">
    <property type="entry name" value="Trimer_LpxA-like_sf"/>
</dbReference>
<accession>K6W5W8</accession>
<dbReference type="RefSeq" id="WP_006331004.1">
    <property type="nucleotide sequence ID" value="NZ_BAHC01000050.1"/>
</dbReference>
<dbReference type="OrthoDB" id="2643438at2"/>
<evidence type="ECO:0000256" key="2">
    <source>
        <dbReference type="ARBA" id="ARBA00022737"/>
    </source>
</evidence>
<dbReference type="Pfam" id="PF14602">
    <property type="entry name" value="Hexapep_2"/>
    <property type="match status" value="1"/>
</dbReference>
<dbReference type="NCBIfam" id="TIGR03570">
    <property type="entry name" value="NeuD_NnaD"/>
    <property type="match status" value="1"/>
</dbReference>
<evidence type="ECO:0000256" key="3">
    <source>
        <dbReference type="PIRSR" id="PIRSR620019-2"/>
    </source>
</evidence>
<proteinExistence type="predicted"/>
<dbReference type="CDD" id="cd03360">
    <property type="entry name" value="LbH_AT_putative"/>
    <property type="match status" value="1"/>
</dbReference>
<dbReference type="InterPro" id="IPR050179">
    <property type="entry name" value="Trans_hexapeptide_repeat"/>
</dbReference>
<comment type="caution">
    <text evidence="4">The sequence shown here is derived from an EMBL/GenBank/DDBJ whole genome shotgun (WGS) entry which is preliminary data.</text>
</comment>
<feature type="binding site" evidence="3">
    <location>
        <position position="70"/>
    </location>
    <ligand>
        <name>substrate</name>
    </ligand>
</feature>
<evidence type="ECO:0000313" key="4">
    <source>
        <dbReference type="EMBL" id="GAB89096.1"/>
    </source>
</evidence>
<gene>
    <name evidence="4" type="ORF">GORHZ_050_00130</name>
</gene>
<dbReference type="Gene3D" id="2.160.10.10">
    <property type="entry name" value="Hexapeptide repeat proteins"/>
    <property type="match status" value="1"/>
</dbReference>
<protein>
    <submittedName>
        <fullName evidence="4">Putative acetyltransferase</fullName>
    </submittedName>
</protein>
<dbReference type="PANTHER" id="PTHR43300">
    <property type="entry name" value="ACETYLTRANSFERASE"/>
    <property type="match status" value="1"/>
</dbReference>
<dbReference type="Proteomes" id="UP000008363">
    <property type="component" value="Unassembled WGS sequence"/>
</dbReference>
<evidence type="ECO:0000256" key="1">
    <source>
        <dbReference type="ARBA" id="ARBA00022679"/>
    </source>
</evidence>
<organism evidence="4 5">
    <name type="scientific">Gordonia rhizosphera NBRC 16068</name>
    <dbReference type="NCBI Taxonomy" id="1108045"/>
    <lineage>
        <taxon>Bacteria</taxon>
        <taxon>Bacillati</taxon>
        <taxon>Actinomycetota</taxon>
        <taxon>Actinomycetes</taxon>
        <taxon>Mycobacteriales</taxon>
        <taxon>Gordoniaceae</taxon>
        <taxon>Gordonia</taxon>
    </lineage>
</organism>
<dbReference type="Gene3D" id="3.40.50.20">
    <property type="match status" value="1"/>
</dbReference>
<keyword evidence="1 4" id="KW-0808">Transferase</keyword>
<keyword evidence="5" id="KW-1185">Reference proteome</keyword>